<keyword evidence="7" id="KW-1185">Reference proteome</keyword>
<evidence type="ECO:0000256" key="4">
    <source>
        <dbReference type="ARBA" id="ARBA00023163"/>
    </source>
</evidence>
<dbReference type="InterPro" id="IPR036388">
    <property type="entry name" value="WH-like_DNA-bd_sf"/>
</dbReference>
<accession>E3BGZ8</accession>
<dbReference type="Pfam" id="PF03466">
    <property type="entry name" value="LysR_substrate"/>
    <property type="match status" value="1"/>
</dbReference>
<dbReference type="GO" id="GO:0003700">
    <property type="term" value="F:DNA-binding transcription factor activity"/>
    <property type="evidence" value="ECO:0007669"/>
    <property type="project" value="InterPro"/>
</dbReference>
<dbReference type="SUPFAM" id="SSF46785">
    <property type="entry name" value="Winged helix' DNA-binding domain"/>
    <property type="match status" value="1"/>
</dbReference>
<evidence type="ECO:0000256" key="2">
    <source>
        <dbReference type="ARBA" id="ARBA00023015"/>
    </source>
</evidence>
<evidence type="ECO:0000256" key="3">
    <source>
        <dbReference type="ARBA" id="ARBA00023125"/>
    </source>
</evidence>
<sequence length="285" mass="31992">MKKHRQMTLFMHIVNCGSISKAAEKLDLSKSVLSSALKQLESDLSTVLLKRTTRKQHLTPQGEAFYQHCLAMNDIVDRAWDEMLELQNTPSGKVTITAPHALMEGIITTALAEQFKLYPDVQLELLADDHQLDLMQSNIDIAIRVGESTDSNYKQRKIGSFRDVLCCSESKPSVLSQSDYIANHWQPKKITHKFEHLTSGSTLEYQFTASHTVNSVNQVASMIRLGMGIGLIPEFILKRCPQLFPCLPEHRLPKVSVYAIHPYPRTPPIAVSLAIQAISKELSNL</sequence>
<dbReference type="EMBL" id="AEIU01000052">
    <property type="protein sequence ID" value="EFP97635.1"/>
    <property type="molecule type" value="Genomic_DNA"/>
</dbReference>
<evidence type="ECO:0000313" key="6">
    <source>
        <dbReference type="EMBL" id="EFP97635.1"/>
    </source>
</evidence>
<dbReference type="InterPro" id="IPR000847">
    <property type="entry name" value="LysR_HTH_N"/>
</dbReference>
<proteinExistence type="inferred from homology"/>
<feature type="domain" description="HTH lysR-type" evidence="5">
    <location>
        <begin position="5"/>
        <end position="59"/>
    </location>
</feature>
<dbReference type="Proteomes" id="UP000002943">
    <property type="component" value="Unassembled WGS sequence"/>
</dbReference>
<dbReference type="STRING" id="796620.VIBC2010_00220"/>
<protein>
    <submittedName>
        <fullName evidence="6">Transcriptional regulator</fullName>
    </submittedName>
</protein>
<dbReference type="RefSeq" id="WP_009600244.1">
    <property type="nucleotide sequence ID" value="NZ_AEIU01000052.1"/>
</dbReference>
<dbReference type="InterPro" id="IPR005119">
    <property type="entry name" value="LysR_subst-bd"/>
</dbReference>
<dbReference type="PANTHER" id="PTHR30537:SF5">
    <property type="entry name" value="HTH-TYPE TRANSCRIPTIONAL ACTIVATOR TTDR-RELATED"/>
    <property type="match status" value="1"/>
</dbReference>
<dbReference type="AlphaFoldDB" id="E3BGZ8"/>
<dbReference type="Pfam" id="PF00126">
    <property type="entry name" value="HTH_1"/>
    <property type="match status" value="1"/>
</dbReference>
<dbReference type="eggNOG" id="COG0583">
    <property type="taxonomic scope" value="Bacteria"/>
</dbReference>
<dbReference type="FunFam" id="1.10.10.10:FF:000001">
    <property type="entry name" value="LysR family transcriptional regulator"/>
    <property type="match status" value="1"/>
</dbReference>
<dbReference type="Gene3D" id="1.10.10.10">
    <property type="entry name" value="Winged helix-like DNA-binding domain superfamily/Winged helix DNA-binding domain"/>
    <property type="match status" value="1"/>
</dbReference>
<dbReference type="InterPro" id="IPR058163">
    <property type="entry name" value="LysR-type_TF_proteobact-type"/>
</dbReference>
<dbReference type="InterPro" id="IPR036390">
    <property type="entry name" value="WH_DNA-bd_sf"/>
</dbReference>
<comment type="similarity">
    <text evidence="1">Belongs to the LysR transcriptional regulatory family.</text>
</comment>
<evidence type="ECO:0000259" key="5">
    <source>
        <dbReference type="PROSITE" id="PS50931"/>
    </source>
</evidence>
<dbReference type="PANTHER" id="PTHR30537">
    <property type="entry name" value="HTH-TYPE TRANSCRIPTIONAL REGULATOR"/>
    <property type="match status" value="1"/>
</dbReference>
<evidence type="ECO:0000256" key="1">
    <source>
        <dbReference type="ARBA" id="ARBA00009437"/>
    </source>
</evidence>
<dbReference type="SUPFAM" id="SSF53850">
    <property type="entry name" value="Periplasmic binding protein-like II"/>
    <property type="match status" value="1"/>
</dbReference>
<organism evidence="6 7">
    <name type="scientific">Vibrio caribbeanicus ATCC BAA-2122</name>
    <dbReference type="NCBI Taxonomy" id="796620"/>
    <lineage>
        <taxon>Bacteria</taxon>
        <taxon>Pseudomonadati</taxon>
        <taxon>Pseudomonadota</taxon>
        <taxon>Gammaproteobacteria</taxon>
        <taxon>Vibrionales</taxon>
        <taxon>Vibrionaceae</taxon>
        <taxon>Vibrio</taxon>
    </lineage>
</organism>
<dbReference type="GO" id="GO:0006351">
    <property type="term" value="P:DNA-templated transcription"/>
    <property type="evidence" value="ECO:0007669"/>
    <property type="project" value="TreeGrafter"/>
</dbReference>
<keyword evidence="3" id="KW-0238">DNA-binding</keyword>
<dbReference type="Gene3D" id="3.40.190.290">
    <property type="match status" value="1"/>
</dbReference>
<name>E3BGZ8_9VIBR</name>
<reference evidence="6 7" key="1">
    <citation type="journal article" date="2012" name="Int. J. Syst. Evol. Microbiol.">
        <title>Vibrio caribbeanicus sp. nov., isolated from the marine sponge Scleritoderma cyanea.</title>
        <authorList>
            <person name="Hoffmann M."/>
            <person name="Monday S.R."/>
            <person name="Allard M.W."/>
            <person name="Strain E.A."/>
            <person name="Whittaker P."/>
            <person name="Naum M."/>
            <person name="McCarthy P.J."/>
            <person name="Lopez J.V."/>
            <person name="Fischer M."/>
            <person name="Brown E.W."/>
        </authorList>
    </citation>
    <scope>NUCLEOTIDE SEQUENCE [LARGE SCALE GENOMIC DNA]</scope>
    <source>
        <strain evidence="6 7">ATCC BAA-2122</strain>
    </source>
</reference>
<gene>
    <name evidence="6" type="ORF">VIBC2010_00220</name>
</gene>
<comment type="caution">
    <text evidence="6">The sequence shown here is derived from an EMBL/GenBank/DDBJ whole genome shotgun (WGS) entry which is preliminary data.</text>
</comment>
<dbReference type="PROSITE" id="PS50931">
    <property type="entry name" value="HTH_LYSR"/>
    <property type="match status" value="1"/>
</dbReference>
<keyword evidence="4" id="KW-0804">Transcription</keyword>
<keyword evidence="2" id="KW-0805">Transcription regulation</keyword>
<dbReference type="GO" id="GO:0043565">
    <property type="term" value="F:sequence-specific DNA binding"/>
    <property type="evidence" value="ECO:0007669"/>
    <property type="project" value="TreeGrafter"/>
</dbReference>
<dbReference type="OrthoDB" id="5825379at2"/>
<evidence type="ECO:0000313" key="7">
    <source>
        <dbReference type="Proteomes" id="UP000002943"/>
    </source>
</evidence>